<dbReference type="EMBL" id="FOOG01000007">
    <property type="protein sequence ID" value="SFF73798.1"/>
    <property type="molecule type" value="Genomic_DNA"/>
</dbReference>
<feature type="transmembrane region" description="Helical" evidence="6">
    <location>
        <begin position="194"/>
        <end position="215"/>
    </location>
</feature>
<dbReference type="InterPro" id="IPR001182">
    <property type="entry name" value="FtsW/RodA"/>
</dbReference>
<dbReference type="RefSeq" id="WP_089751228.1">
    <property type="nucleotide sequence ID" value="NZ_FOOG01000007.1"/>
</dbReference>
<gene>
    <name evidence="7" type="ORF">SAMN05216353_10794</name>
</gene>
<feature type="transmembrane region" description="Helical" evidence="6">
    <location>
        <begin position="148"/>
        <end position="165"/>
    </location>
</feature>
<dbReference type="GO" id="GO:0032153">
    <property type="term" value="C:cell division site"/>
    <property type="evidence" value="ECO:0007669"/>
    <property type="project" value="TreeGrafter"/>
</dbReference>
<protein>
    <submittedName>
        <fullName evidence="7">Cell division protein FtsW, lipid II flippase</fullName>
    </submittedName>
</protein>
<feature type="transmembrane region" description="Helical" evidence="6">
    <location>
        <begin position="322"/>
        <end position="340"/>
    </location>
</feature>
<keyword evidence="8" id="KW-1185">Reference proteome</keyword>
<evidence type="ECO:0000256" key="3">
    <source>
        <dbReference type="ARBA" id="ARBA00022960"/>
    </source>
</evidence>
<keyword evidence="7" id="KW-0132">Cell division</keyword>
<dbReference type="Pfam" id="PF01098">
    <property type="entry name" value="FTSW_RODA_SPOVE"/>
    <property type="match status" value="1"/>
</dbReference>
<dbReference type="OrthoDB" id="9768187at2"/>
<feature type="transmembrane region" description="Helical" evidence="6">
    <location>
        <begin position="360"/>
        <end position="380"/>
    </location>
</feature>
<evidence type="ECO:0000313" key="7">
    <source>
        <dbReference type="EMBL" id="SFF73798.1"/>
    </source>
</evidence>
<dbReference type="Proteomes" id="UP000198897">
    <property type="component" value="Unassembled WGS sequence"/>
</dbReference>
<dbReference type="GO" id="GO:0008360">
    <property type="term" value="P:regulation of cell shape"/>
    <property type="evidence" value="ECO:0007669"/>
    <property type="project" value="UniProtKB-KW"/>
</dbReference>
<feature type="transmembrane region" description="Helical" evidence="6">
    <location>
        <begin position="12"/>
        <end position="32"/>
    </location>
</feature>
<feature type="transmembrane region" description="Helical" evidence="6">
    <location>
        <begin position="44"/>
        <end position="64"/>
    </location>
</feature>
<evidence type="ECO:0000256" key="2">
    <source>
        <dbReference type="ARBA" id="ARBA00022692"/>
    </source>
</evidence>
<evidence type="ECO:0000256" key="5">
    <source>
        <dbReference type="ARBA" id="ARBA00023136"/>
    </source>
</evidence>
<evidence type="ECO:0000256" key="6">
    <source>
        <dbReference type="SAM" id="Phobius"/>
    </source>
</evidence>
<feature type="transmembrane region" description="Helical" evidence="6">
    <location>
        <begin position="171"/>
        <end position="187"/>
    </location>
</feature>
<keyword evidence="3" id="KW-0133">Cell shape</keyword>
<dbReference type="GO" id="GO:0015648">
    <property type="term" value="F:lipid-linked peptidoglycan transporter activity"/>
    <property type="evidence" value="ECO:0007669"/>
    <property type="project" value="TreeGrafter"/>
</dbReference>
<name>A0A1I2L5I2_9BACI</name>
<dbReference type="PANTHER" id="PTHR30474:SF1">
    <property type="entry name" value="PEPTIDOGLYCAN GLYCOSYLTRANSFERASE MRDB"/>
    <property type="match status" value="1"/>
</dbReference>
<proteinExistence type="predicted"/>
<dbReference type="PANTHER" id="PTHR30474">
    <property type="entry name" value="CELL CYCLE PROTEIN"/>
    <property type="match status" value="1"/>
</dbReference>
<dbReference type="GO" id="GO:0051301">
    <property type="term" value="P:cell division"/>
    <property type="evidence" value="ECO:0007669"/>
    <property type="project" value="UniProtKB-KW"/>
</dbReference>
<feature type="transmembrane region" description="Helical" evidence="6">
    <location>
        <begin position="76"/>
        <end position="99"/>
    </location>
</feature>
<reference evidence="8" key="1">
    <citation type="submission" date="2016-10" db="EMBL/GenBank/DDBJ databases">
        <authorList>
            <person name="Varghese N."/>
            <person name="Submissions S."/>
        </authorList>
    </citation>
    <scope>NUCLEOTIDE SEQUENCE [LARGE SCALE GENOMIC DNA]</scope>
    <source>
        <strain evidence="8">FP5</strain>
    </source>
</reference>
<sequence length="390" mass="42974">MNDNQQTSPIDFTIIFIVLAFGIISCYTLYTVDPYLGAGDQGSYMKQIVWYILGSIVAGMAMVLDYDRLHQIVWGLYGFGLAALLMLFFKFPPGLVHYSGGAWSWFKLPGIGTIQPSEFMKVFLVITLAHVIVKHNEKTRMKTVKTDLKLLGKLMLLSIVPMGLIAVQPDLGTFLVLVSITAFMILVSGIQWKILLSIVSSVLVVIAAVATTFLFNITKVTTFFEESVFAHVDSRFYGWLQPEKYELGAGLQLIKAITAIGSGQLTGKGSGNFEVMVPERHTDMIFTAVSEQFGFVGSSIVVTLFFLLVYRMIQIALESNDAFGSYLIVGVVGMIAFQVFQNIGMSIQLLPITGLPLPFLSYGGSSTLAYMLAIGLVLNVKSRTKSYMFE</sequence>
<organism evidence="7 8">
    <name type="scientific">Halobacillus alkaliphilus</name>
    <dbReference type="NCBI Taxonomy" id="396056"/>
    <lineage>
        <taxon>Bacteria</taxon>
        <taxon>Bacillati</taxon>
        <taxon>Bacillota</taxon>
        <taxon>Bacilli</taxon>
        <taxon>Bacillales</taxon>
        <taxon>Bacillaceae</taxon>
        <taxon>Halobacillus</taxon>
    </lineage>
</organism>
<evidence type="ECO:0000313" key="8">
    <source>
        <dbReference type="Proteomes" id="UP000198897"/>
    </source>
</evidence>
<keyword evidence="4 6" id="KW-1133">Transmembrane helix</keyword>
<feature type="transmembrane region" description="Helical" evidence="6">
    <location>
        <begin position="119"/>
        <end position="136"/>
    </location>
</feature>
<evidence type="ECO:0000256" key="4">
    <source>
        <dbReference type="ARBA" id="ARBA00022989"/>
    </source>
</evidence>
<keyword evidence="2 6" id="KW-0812">Transmembrane</keyword>
<comment type="subcellular location">
    <subcellularLocation>
        <location evidence="1">Membrane</location>
        <topology evidence="1">Multi-pass membrane protein</topology>
    </subcellularLocation>
</comment>
<feature type="transmembrane region" description="Helical" evidence="6">
    <location>
        <begin position="293"/>
        <end position="310"/>
    </location>
</feature>
<evidence type="ECO:0000256" key="1">
    <source>
        <dbReference type="ARBA" id="ARBA00004141"/>
    </source>
</evidence>
<dbReference type="AlphaFoldDB" id="A0A1I2L5I2"/>
<keyword evidence="5 6" id="KW-0472">Membrane</keyword>
<keyword evidence="7" id="KW-0131">Cell cycle</keyword>
<dbReference type="GO" id="GO:0005886">
    <property type="term" value="C:plasma membrane"/>
    <property type="evidence" value="ECO:0007669"/>
    <property type="project" value="TreeGrafter"/>
</dbReference>
<accession>A0A1I2L5I2</accession>